<gene>
    <name evidence="2" type="ORF">FNV43_RR04036</name>
</gene>
<proteinExistence type="predicted"/>
<feature type="compositionally biased region" description="Basic and acidic residues" evidence="1">
    <location>
        <begin position="318"/>
        <end position="336"/>
    </location>
</feature>
<evidence type="ECO:0000313" key="3">
    <source>
        <dbReference type="Proteomes" id="UP000796880"/>
    </source>
</evidence>
<accession>A0A8K0HJH3</accession>
<feature type="region of interest" description="Disordered" evidence="1">
    <location>
        <begin position="225"/>
        <end position="369"/>
    </location>
</feature>
<feature type="region of interest" description="Disordered" evidence="1">
    <location>
        <begin position="435"/>
        <end position="454"/>
    </location>
</feature>
<dbReference type="EMBL" id="VOIH02000002">
    <property type="protein sequence ID" value="KAF3453596.1"/>
    <property type="molecule type" value="Genomic_DNA"/>
</dbReference>
<evidence type="ECO:0000256" key="1">
    <source>
        <dbReference type="SAM" id="MobiDB-lite"/>
    </source>
</evidence>
<sequence length="454" mass="49821">MAFNNNDDHWAFLEDIEAPMWVDLNLEAKSYKQDMDDNWFYRSHQFHECTSVQLKSAFSHSREVSTALDSDLSRPSSPKLPTSVSESRGKDFMSKKWRTDNQDLSLDKLHPVKVLSRKSSSLKAGSCDQIKQFIHMKKTTSSKSNLVIDCRLNGNIMRNFSNPVSANEDPTSNLSSVANKAKDSNTSSTITSESGQRQQQKFFDISSQTFGHTGSFLSVVRKGFRKSGVKRQASRMVITDDTKQSSGNKSSSSKSSVASTSNPGHDVGSSKFTLVRPKERTPDSRNVGRMTQAAKSKIKCGNVVKSSTMKLGEATSNNRREGKPNIEKSTHLEAAKRKVQHQTLRKRALGSSKVNQNSTAAASKPKEKSEIVGFNKLEGNGKENETSQKCNSRGVVAGGMIGGQRGIQKTVPQRNDIEGRLKLQLLVNGAQTGSFCSSEGSLQQGGPYLPSALK</sequence>
<feature type="compositionally biased region" description="Basic residues" evidence="1">
    <location>
        <begin position="337"/>
        <end position="348"/>
    </location>
</feature>
<dbReference type="Proteomes" id="UP000796880">
    <property type="component" value="Unassembled WGS sequence"/>
</dbReference>
<keyword evidence="3" id="KW-1185">Reference proteome</keyword>
<feature type="compositionally biased region" description="Polar residues" evidence="1">
    <location>
        <begin position="73"/>
        <end position="86"/>
    </location>
</feature>
<reference evidence="2" key="1">
    <citation type="submission" date="2020-03" db="EMBL/GenBank/DDBJ databases">
        <title>A high-quality chromosome-level genome assembly of a woody plant with both climbing and erect habits, Rhamnella rubrinervis.</title>
        <authorList>
            <person name="Lu Z."/>
            <person name="Yang Y."/>
            <person name="Zhu X."/>
            <person name="Sun Y."/>
        </authorList>
    </citation>
    <scope>NUCLEOTIDE SEQUENCE</scope>
    <source>
        <strain evidence="2">BYM</strain>
        <tissue evidence="2">Leaf</tissue>
    </source>
</reference>
<feature type="region of interest" description="Disordered" evidence="1">
    <location>
        <begin position="163"/>
        <end position="198"/>
    </location>
</feature>
<feature type="compositionally biased region" description="Polar residues" evidence="1">
    <location>
        <begin position="352"/>
        <end position="361"/>
    </location>
</feature>
<feature type="compositionally biased region" description="Low complexity" evidence="1">
    <location>
        <begin position="244"/>
        <end position="261"/>
    </location>
</feature>
<comment type="caution">
    <text evidence="2">The sequence shown here is derived from an EMBL/GenBank/DDBJ whole genome shotgun (WGS) entry which is preliminary data.</text>
</comment>
<dbReference type="OrthoDB" id="1923324at2759"/>
<name>A0A8K0HJH3_9ROSA</name>
<dbReference type="AlphaFoldDB" id="A0A8K0HJH3"/>
<protein>
    <submittedName>
        <fullName evidence="2">Uncharacterized protein</fullName>
    </submittedName>
</protein>
<feature type="compositionally biased region" description="Polar residues" evidence="1">
    <location>
        <begin position="435"/>
        <end position="444"/>
    </location>
</feature>
<feature type="compositionally biased region" description="Polar residues" evidence="1">
    <location>
        <begin position="304"/>
        <end position="317"/>
    </location>
</feature>
<feature type="region of interest" description="Disordered" evidence="1">
    <location>
        <begin position="68"/>
        <end position="93"/>
    </location>
</feature>
<organism evidence="2 3">
    <name type="scientific">Rhamnella rubrinervis</name>
    <dbReference type="NCBI Taxonomy" id="2594499"/>
    <lineage>
        <taxon>Eukaryota</taxon>
        <taxon>Viridiplantae</taxon>
        <taxon>Streptophyta</taxon>
        <taxon>Embryophyta</taxon>
        <taxon>Tracheophyta</taxon>
        <taxon>Spermatophyta</taxon>
        <taxon>Magnoliopsida</taxon>
        <taxon>eudicotyledons</taxon>
        <taxon>Gunneridae</taxon>
        <taxon>Pentapetalae</taxon>
        <taxon>rosids</taxon>
        <taxon>fabids</taxon>
        <taxon>Rosales</taxon>
        <taxon>Rhamnaceae</taxon>
        <taxon>rhamnoid group</taxon>
        <taxon>Rhamneae</taxon>
        <taxon>Rhamnella</taxon>
    </lineage>
</organism>
<evidence type="ECO:0000313" key="2">
    <source>
        <dbReference type="EMBL" id="KAF3453596.1"/>
    </source>
</evidence>